<evidence type="ECO:0000313" key="6">
    <source>
        <dbReference type="Proteomes" id="UP000002030"/>
    </source>
</evidence>
<dbReference type="OrthoDB" id="9815017at2"/>
<dbReference type="PANTHER" id="PTHR44846:SF1">
    <property type="entry name" value="MANNOSYL-D-GLYCERATE TRANSPORT_METABOLISM SYSTEM REPRESSOR MNGR-RELATED"/>
    <property type="match status" value="1"/>
</dbReference>
<keyword evidence="2" id="KW-0238">DNA-binding</keyword>
<dbReference type="SMART" id="SM00866">
    <property type="entry name" value="UTRA"/>
    <property type="match status" value="1"/>
</dbReference>
<evidence type="ECO:0000256" key="1">
    <source>
        <dbReference type="ARBA" id="ARBA00023015"/>
    </source>
</evidence>
<evidence type="ECO:0000259" key="4">
    <source>
        <dbReference type="PROSITE" id="PS50949"/>
    </source>
</evidence>
<evidence type="ECO:0000313" key="5">
    <source>
        <dbReference type="EMBL" id="ACZ18477.1"/>
    </source>
</evidence>
<dbReference type="InterPro" id="IPR028978">
    <property type="entry name" value="Chorismate_lyase_/UTRA_dom_sf"/>
</dbReference>
<dbReference type="SUPFAM" id="SSF46785">
    <property type="entry name" value="Winged helix' DNA-binding domain"/>
    <property type="match status" value="1"/>
</dbReference>
<dbReference type="GO" id="GO:0003700">
    <property type="term" value="F:DNA-binding transcription factor activity"/>
    <property type="evidence" value="ECO:0007669"/>
    <property type="project" value="InterPro"/>
</dbReference>
<dbReference type="FunFam" id="1.10.10.10:FF:000079">
    <property type="entry name" value="GntR family transcriptional regulator"/>
    <property type="match status" value="1"/>
</dbReference>
<name>D1B874_THEAS</name>
<dbReference type="InterPro" id="IPR011663">
    <property type="entry name" value="UTRA"/>
</dbReference>
<dbReference type="SMART" id="SM00345">
    <property type="entry name" value="HTH_GNTR"/>
    <property type="match status" value="1"/>
</dbReference>
<dbReference type="InterPro" id="IPR036390">
    <property type="entry name" value="WH_DNA-bd_sf"/>
</dbReference>
<dbReference type="CDD" id="cd07377">
    <property type="entry name" value="WHTH_GntR"/>
    <property type="match status" value="1"/>
</dbReference>
<keyword evidence="6" id="KW-1185">Reference proteome</keyword>
<dbReference type="GO" id="GO:0045892">
    <property type="term" value="P:negative regulation of DNA-templated transcription"/>
    <property type="evidence" value="ECO:0007669"/>
    <property type="project" value="TreeGrafter"/>
</dbReference>
<dbReference type="Proteomes" id="UP000002030">
    <property type="component" value="Chromosome"/>
</dbReference>
<evidence type="ECO:0000256" key="3">
    <source>
        <dbReference type="ARBA" id="ARBA00023163"/>
    </source>
</evidence>
<dbReference type="Pfam" id="PF00392">
    <property type="entry name" value="GntR"/>
    <property type="match status" value="1"/>
</dbReference>
<dbReference type="InterPro" id="IPR000524">
    <property type="entry name" value="Tscrpt_reg_HTH_GntR"/>
</dbReference>
<dbReference type="InterPro" id="IPR050679">
    <property type="entry name" value="Bact_HTH_transcr_reg"/>
</dbReference>
<gene>
    <name evidence="5" type="ordered locus">Taci_0239</name>
</gene>
<organism evidence="5 6">
    <name type="scientific">Thermanaerovibrio acidaminovorans (strain ATCC 49978 / DSM 6589 / Su883)</name>
    <name type="common">Selenomonas acidaminovorans</name>
    <dbReference type="NCBI Taxonomy" id="525903"/>
    <lineage>
        <taxon>Bacteria</taxon>
        <taxon>Thermotogati</taxon>
        <taxon>Synergistota</taxon>
        <taxon>Synergistia</taxon>
        <taxon>Synergistales</taxon>
        <taxon>Synergistaceae</taxon>
        <taxon>Thermanaerovibrio</taxon>
    </lineage>
</organism>
<dbReference type="STRING" id="525903.Taci_0239"/>
<protein>
    <submittedName>
        <fullName evidence="5">Transcriptional regulator, GntR family</fullName>
    </submittedName>
</protein>
<keyword evidence="1" id="KW-0805">Transcription regulation</keyword>
<dbReference type="PROSITE" id="PS50949">
    <property type="entry name" value="HTH_GNTR"/>
    <property type="match status" value="1"/>
</dbReference>
<dbReference type="PRINTS" id="PR00035">
    <property type="entry name" value="HTHGNTR"/>
</dbReference>
<dbReference type="Pfam" id="PF07702">
    <property type="entry name" value="UTRA"/>
    <property type="match status" value="1"/>
</dbReference>
<dbReference type="EMBL" id="CP001818">
    <property type="protein sequence ID" value="ACZ18477.1"/>
    <property type="molecule type" value="Genomic_DNA"/>
</dbReference>
<accession>D1B874</accession>
<dbReference type="PANTHER" id="PTHR44846">
    <property type="entry name" value="MANNOSYL-D-GLYCERATE TRANSPORT/METABOLISM SYSTEM REPRESSOR MNGR-RELATED"/>
    <property type="match status" value="1"/>
</dbReference>
<dbReference type="AlphaFoldDB" id="D1B874"/>
<dbReference type="InterPro" id="IPR036388">
    <property type="entry name" value="WH-like_DNA-bd_sf"/>
</dbReference>
<dbReference type="RefSeq" id="WP_012868993.1">
    <property type="nucleotide sequence ID" value="NC_013522.1"/>
</dbReference>
<proteinExistence type="predicted"/>
<dbReference type="GO" id="GO:0003677">
    <property type="term" value="F:DNA binding"/>
    <property type="evidence" value="ECO:0007669"/>
    <property type="project" value="UniProtKB-KW"/>
</dbReference>
<evidence type="ECO:0000256" key="2">
    <source>
        <dbReference type="ARBA" id="ARBA00023125"/>
    </source>
</evidence>
<dbReference type="KEGG" id="tai:Taci_0239"/>
<dbReference type="Gene3D" id="3.40.1410.10">
    <property type="entry name" value="Chorismate lyase-like"/>
    <property type="match status" value="1"/>
</dbReference>
<keyword evidence="3" id="KW-0804">Transcription</keyword>
<feature type="domain" description="HTH gntR-type" evidence="4">
    <location>
        <begin position="9"/>
        <end position="77"/>
    </location>
</feature>
<dbReference type="HOGENOM" id="CLU_063236_8_2_0"/>
<sequence>MTLHKESPVPLYYQLKERLLRKIEQGELKPGDPIPSERELCEIYQISRMTAAKAVSALVNEGVLVRQRGIGTFVAQPKPPCSSSRLGGFTDNIREAGLSSRTVIISFEEEAADGSLPERLMIQKGSPVLSVLRLRLVEEEPFSLEHAWIPKERFPDLSRELLEGDSLYRLFREHLRRPPVLARQTIEPVLASDYEARMLEVPPRCPVLLFRRVALDETGLPLEFSKCIYRGKRFLYEITFSI</sequence>
<dbReference type="EnsemblBacteria" id="ACZ18477">
    <property type="protein sequence ID" value="ACZ18477"/>
    <property type="gene ID" value="Taci_0239"/>
</dbReference>
<dbReference type="Gene3D" id="1.10.10.10">
    <property type="entry name" value="Winged helix-like DNA-binding domain superfamily/Winged helix DNA-binding domain"/>
    <property type="match status" value="1"/>
</dbReference>
<reference evidence="5 6" key="1">
    <citation type="journal article" date="2009" name="Stand. Genomic Sci.">
        <title>Complete genome sequence of Thermanaerovibrio acidaminovorans type strain (Su883).</title>
        <authorList>
            <person name="Chovatia M."/>
            <person name="Sikorski J."/>
            <person name="Schroder M."/>
            <person name="Lapidus A."/>
            <person name="Nolan M."/>
            <person name="Tice H."/>
            <person name="Glavina Del Rio T."/>
            <person name="Copeland A."/>
            <person name="Cheng J.F."/>
            <person name="Lucas S."/>
            <person name="Chen F."/>
            <person name="Bruce D."/>
            <person name="Goodwin L."/>
            <person name="Pitluck S."/>
            <person name="Ivanova N."/>
            <person name="Mavromatis K."/>
            <person name="Ovchinnikova G."/>
            <person name="Pati A."/>
            <person name="Chen A."/>
            <person name="Palaniappan K."/>
            <person name="Land M."/>
            <person name="Hauser L."/>
            <person name="Chang Y.J."/>
            <person name="Jeffries C.D."/>
            <person name="Chain P."/>
            <person name="Saunders E."/>
            <person name="Detter J.C."/>
            <person name="Brettin T."/>
            <person name="Rohde M."/>
            <person name="Goker M."/>
            <person name="Spring S."/>
            <person name="Bristow J."/>
            <person name="Markowitz V."/>
            <person name="Hugenholtz P."/>
            <person name="Kyrpides N.C."/>
            <person name="Klenk H.P."/>
            <person name="Eisen J.A."/>
        </authorList>
    </citation>
    <scope>NUCLEOTIDE SEQUENCE [LARGE SCALE GENOMIC DNA]</scope>
    <source>
        <strain evidence="6">ATCC 49978 / DSM 6589 / Su883</strain>
    </source>
</reference>
<dbReference type="eggNOG" id="COG2188">
    <property type="taxonomic scope" value="Bacteria"/>
</dbReference>
<dbReference type="SUPFAM" id="SSF64288">
    <property type="entry name" value="Chorismate lyase-like"/>
    <property type="match status" value="1"/>
</dbReference>